<dbReference type="EMBL" id="JBIWXY010000001">
    <property type="protein sequence ID" value="MFJ5445365.1"/>
    <property type="molecule type" value="Genomic_DNA"/>
</dbReference>
<dbReference type="RefSeq" id="WP_400879547.1">
    <property type="nucleotide sequence ID" value="NZ_JBIWXY010000001.1"/>
</dbReference>
<dbReference type="CDD" id="cd00865">
    <property type="entry name" value="PEBP_bact_arch"/>
    <property type="match status" value="1"/>
</dbReference>
<comment type="caution">
    <text evidence="1">The sequence shown here is derived from an EMBL/GenBank/DDBJ whole genome shotgun (WGS) entry which is preliminary data.</text>
</comment>
<gene>
    <name evidence="1" type="ORF">ACIKP9_03920</name>
</gene>
<dbReference type="Pfam" id="PF01161">
    <property type="entry name" value="PBP"/>
    <property type="match status" value="1"/>
</dbReference>
<accession>A0ABW8GJ05</accession>
<organism evidence="1 2">
    <name type="scientific">Methylobacillus methanolivorans</name>
    <dbReference type="NCBI Taxonomy" id="1848927"/>
    <lineage>
        <taxon>Bacteria</taxon>
        <taxon>Pseudomonadati</taxon>
        <taxon>Pseudomonadota</taxon>
        <taxon>Betaproteobacteria</taxon>
        <taxon>Nitrosomonadales</taxon>
        <taxon>Methylophilaceae</taxon>
        <taxon>Methylobacillus</taxon>
    </lineage>
</organism>
<dbReference type="InterPro" id="IPR036610">
    <property type="entry name" value="PEBP-like_sf"/>
</dbReference>
<keyword evidence="1" id="KW-0649">Protein kinase inhibitor</keyword>
<dbReference type="PANTHER" id="PTHR30289:SF1">
    <property type="entry name" value="PEBP (PHOSPHATIDYLETHANOLAMINE-BINDING PROTEIN) FAMILY PROTEIN"/>
    <property type="match status" value="1"/>
</dbReference>
<dbReference type="SUPFAM" id="SSF49777">
    <property type="entry name" value="PEBP-like"/>
    <property type="match status" value="1"/>
</dbReference>
<evidence type="ECO:0000313" key="1">
    <source>
        <dbReference type="EMBL" id="MFJ5445365.1"/>
    </source>
</evidence>
<dbReference type="Proteomes" id="UP001617669">
    <property type="component" value="Unassembled WGS sequence"/>
</dbReference>
<protein>
    <submittedName>
        <fullName evidence="1">YbhB/YbcL family Raf kinase inhibitor-like protein</fullName>
    </submittedName>
</protein>
<dbReference type="PANTHER" id="PTHR30289">
    <property type="entry name" value="UNCHARACTERIZED PROTEIN YBCL-RELATED"/>
    <property type="match status" value="1"/>
</dbReference>
<proteinExistence type="predicted"/>
<dbReference type="InterPro" id="IPR008914">
    <property type="entry name" value="PEBP"/>
</dbReference>
<reference evidence="1 2" key="1">
    <citation type="submission" date="2024-11" db="EMBL/GenBank/DDBJ databases">
        <authorList>
            <person name="Kaparullina E.N."/>
            <person name="Delegan Y.A."/>
            <person name="Doronina N.V."/>
        </authorList>
    </citation>
    <scope>NUCLEOTIDE SEQUENCE [LARGE SCALE GENOMIC DNA]</scope>
    <source>
        <strain evidence="1 2">7sh_L</strain>
    </source>
</reference>
<dbReference type="Gene3D" id="3.90.280.10">
    <property type="entry name" value="PEBP-like"/>
    <property type="match status" value="1"/>
</dbReference>
<name>A0ABW8GJ05_9PROT</name>
<sequence>MMIVSSQVALADQVKAELTYHSIQAKSANVLEVKSAAFKHSESIPLENSSYGASLSPALSWSAGPAGTKSYAILLEDEDGIKDGKPIVHWVVYNIPGSVTSLPANLPKDGKLATPEGVLQGVTINGKTGYLGPRPRPATGTHHYHFQVYAFGNILELPEGVSREQFVEALRGTVLAKGKLEGIYESPRE</sequence>
<dbReference type="NCBIfam" id="TIGR00481">
    <property type="entry name" value="YbhB/YbcL family Raf kinase inhibitor-like protein"/>
    <property type="match status" value="1"/>
</dbReference>
<evidence type="ECO:0000313" key="2">
    <source>
        <dbReference type="Proteomes" id="UP001617669"/>
    </source>
</evidence>
<dbReference type="GO" id="GO:0004860">
    <property type="term" value="F:protein kinase inhibitor activity"/>
    <property type="evidence" value="ECO:0007669"/>
    <property type="project" value="UniProtKB-KW"/>
</dbReference>
<dbReference type="InterPro" id="IPR005247">
    <property type="entry name" value="YbhB_YbcL/LppC-like"/>
</dbReference>
<keyword evidence="2" id="KW-1185">Reference proteome</keyword>